<sequence length="134" mass="14891">MPRFIRYAERGRITSGAGDIKQVIILRKDLNMGVGKMVAQGAHASLMSFLYVKTQYPDITNEWLSKGETKIVLKINSEEEFESIKSALKISKIPYKVVKDAGQTQVPPGSETAIGIGPYYSDDIDNVTKKLKLL</sequence>
<dbReference type="InterPro" id="IPR023476">
    <property type="entry name" value="Pep_tRNA_hydro_II_dom_sf"/>
</dbReference>
<comment type="catalytic activity">
    <reaction evidence="5">
        <text>an N-acyl-L-alpha-aminoacyl-tRNA + H2O = an N-acyl-L-amino acid + a tRNA + H(+)</text>
        <dbReference type="Rhea" id="RHEA:54448"/>
        <dbReference type="Rhea" id="RHEA-COMP:10123"/>
        <dbReference type="Rhea" id="RHEA-COMP:13883"/>
        <dbReference type="ChEBI" id="CHEBI:15377"/>
        <dbReference type="ChEBI" id="CHEBI:15378"/>
        <dbReference type="ChEBI" id="CHEBI:59874"/>
        <dbReference type="ChEBI" id="CHEBI:78442"/>
        <dbReference type="ChEBI" id="CHEBI:138191"/>
        <dbReference type="EC" id="3.1.1.29"/>
    </reaction>
</comment>
<dbReference type="EC" id="3.1.1.29" evidence="2"/>
<name>F2UU65_PARA5</name>
<dbReference type="PATRIC" id="fig|994838.4.peg.84"/>
<comment type="similarity">
    <text evidence="4">Belongs to the PTH2 family.</text>
</comment>
<gene>
    <name evidence="7" type="ORF">CSMARM5_0039</name>
</gene>
<keyword evidence="3" id="KW-0378">Hydrolase</keyword>
<dbReference type="NCBIfam" id="NF003314">
    <property type="entry name" value="PRK04322.1"/>
    <property type="match status" value="1"/>
</dbReference>
<dbReference type="Gene3D" id="3.40.1490.10">
    <property type="entry name" value="Bit1"/>
    <property type="match status" value="1"/>
</dbReference>
<evidence type="ECO:0000256" key="5">
    <source>
        <dbReference type="ARBA" id="ARBA00048707"/>
    </source>
</evidence>
<evidence type="ECO:0000256" key="4">
    <source>
        <dbReference type="ARBA" id="ARBA00038050"/>
    </source>
</evidence>
<evidence type="ECO:0000256" key="3">
    <source>
        <dbReference type="ARBA" id="ARBA00022801"/>
    </source>
</evidence>
<dbReference type="AlphaFoldDB" id="F2UU65"/>
<dbReference type="FunFam" id="3.40.1490.10:FF:000001">
    <property type="entry name" value="Peptidyl-tRNA hydrolase 2"/>
    <property type="match status" value="1"/>
</dbReference>
<dbReference type="InterPro" id="IPR002833">
    <property type="entry name" value="PTH2"/>
</dbReference>
<comment type="function">
    <text evidence="1">The natural substrate for this enzyme may be peptidyl-tRNAs which drop off the ribosome during protein synthesis.</text>
</comment>
<dbReference type="EMBL" id="GL876963">
    <property type="protein sequence ID" value="EGD71934.1"/>
    <property type="molecule type" value="Genomic_DNA"/>
</dbReference>
<evidence type="ECO:0000313" key="8">
    <source>
        <dbReference type="Proteomes" id="UP000243774"/>
    </source>
</evidence>
<accession>F2UU65</accession>
<protein>
    <recommendedName>
        <fullName evidence="6">Peptidyl-tRNA hydrolase</fullName>
        <ecNumber evidence="2">3.1.1.29</ecNumber>
    </recommendedName>
</protein>
<dbReference type="HOGENOM" id="CLU_073661_2_2_2"/>
<dbReference type="NCBIfam" id="TIGR00283">
    <property type="entry name" value="arch_pth2"/>
    <property type="match status" value="1"/>
</dbReference>
<dbReference type="PANTHER" id="PTHR12649:SF11">
    <property type="entry name" value="PEPTIDYL-TRNA HYDROLASE 2, MITOCHONDRIAL"/>
    <property type="match status" value="1"/>
</dbReference>
<dbReference type="GO" id="GO:0005829">
    <property type="term" value="C:cytosol"/>
    <property type="evidence" value="ECO:0007669"/>
    <property type="project" value="TreeGrafter"/>
</dbReference>
<dbReference type="SUPFAM" id="SSF102462">
    <property type="entry name" value="Peptidyl-tRNA hydrolase II"/>
    <property type="match status" value="1"/>
</dbReference>
<dbReference type="Proteomes" id="UP000243774">
    <property type="component" value="Unassembled WGS sequence"/>
</dbReference>
<evidence type="ECO:0000313" key="7">
    <source>
        <dbReference type="EMBL" id="EGD71934.1"/>
    </source>
</evidence>
<evidence type="ECO:0000256" key="1">
    <source>
        <dbReference type="ARBA" id="ARBA00003043"/>
    </source>
</evidence>
<dbReference type="PANTHER" id="PTHR12649">
    <property type="entry name" value="PEPTIDYL-TRNA HYDROLASE 2"/>
    <property type="match status" value="1"/>
</dbReference>
<evidence type="ECO:0000256" key="2">
    <source>
        <dbReference type="ARBA" id="ARBA00013260"/>
    </source>
</evidence>
<evidence type="ECO:0000256" key="6">
    <source>
        <dbReference type="ARBA" id="ARBA00050038"/>
    </source>
</evidence>
<dbReference type="GO" id="GO:0004045">
    <property type="term" value="F:peptidyl-tRNA hydrolase activity"/>
    <property type="evidence" value="ECO:0007669"/>
    <property type="project" value="UniProtKB-EC"/>
</dbReference>
<proteinExistence type="inferred from homology"/>
<dbReference type="CDD" id="cd02407">
    <property type="entry name" value="PTH2_family"/>
    <property type="match status" value="1"/>
</dbReference>
<reference evidence="7 8" key="1">
    <citation type="submission" date="2011-03" db="EMBL/GenBank/DDBJ databases">
        <title>A unique three-unit tRNA splicing endonuclease found in ultrasmall Archaea possesses broad substrate specificity.</title>
        <authorList>
            <person name="Fujishima K."/>
            <person name="Sugahara J."/>
            <person name="Miller C.S."/>
            <person name="Baker B.J."/>
            <person name="Di Giulio M."/>
            <person name="Tomita M."/>
            <person name="Banfield J.F."/>
            <person name="Kanai A."/>
        </authorList>
    </citation>
    <scope>NUCLEOTIDE SEQUENCE [LARGE SCALE GENOMIC DNA]</scope>
</reference>
<dbReference type="Pfam" id="PF01981">
    <property type="entry name" value="PTH2"/>
    <property type="match status" value="1"/>
</dbReference>
<organism evidence="7 8">
    <name type="scientific">Candidatus Parvarchaeum acidophilus ARMAN-5_'5-way FS'</name>
    <dbReference type="NCBI Taxonomy" id="994838"/>
    <lineage>
        <taxon>Archaea</taxon>
        <taxon>Candidatus Parvarchaeota</taxon>
        <taxon>Candidatus Parvarchaeum</taxon>
    </lineage>
</organism>